<dbReference type="Proteomes" id="UP000009168">
    <property type="component" value="Unassembled WGS sequence"/>
</dbReference>
<feature type="compositionally biased region" description="Polar residues" evidence="2">
    <location>
        <begin position="245"/>
        <end position="283"/>
    </location>
</feature>
<dbReference type="EMBL" id="GG662367">
    <property type="protein sequence ID" value="EAS05518.2"/>
    <property type="molecule type" value="Genomic_DNA"/>
</dbReference>
<dbReference type="InParanoid" id="Q24CL1"/>
<feature type="compositionally biased region" description="Polar residues" evidence="2">
    <location>
        <begin position="397"/>
        <end position="406"/>
    </location>
</feature>
<dbReference type="GeneID" id="7828579"/>
<feature type="compositionally biased region" description="Basic and acidic residues" evidence="2">
    <location>
        <begin position="348"/>
        <end position="357"/>
    </location>
</feature>
<feature type="compositionally biased region" description="Polar residues" evidence="2">
    <location>
        <begin position="415"/>
        <end position="427"/>
    </location>
</feature>
<feature type="compositionally biased region" description="Low complexity" evidence="2">
    <location>
        <begin position="102"/>
        <end position="114"/>
    </location>
</feature>
<feature type="region of interest" description="Disordered" evidence="2">
    <location>
        <begin position="450"/>
        <end position="476"/>
    </location>
</feature>
<keyword evidence="4" id="KW-1185">Reference proteome</keyword>
<gene>
    <name evidence="3" type="ORF">TTHERM_01220380</name>
</gene>
<feature type="compositionally biased region" description="Basic and acidic residues" evidence="2">
    <location>
        <begin position="462"/>
        <end position="471"/>
    </location>
</feature>
<protein>
    <submittedName>
        <fullName evidence="3">Uncharacterized protein</fullName>
    </submittedName>
</protein>
<dbReference type="AlphaFoldDB" id="Q24CL1"/>
<accession>Q24CL1</accession>
<feature type="compositionally biased region" description="Low complexity" evidence="2">
    <location>
        <begin position="360"/>
        <end position="372"/>
    </location>
</feature>
<name>Q24CL1_TETTS</name>
<feature type="region of interest" description="Disordered" evidence="2">
    <location>
        <begin position="245"/>
        <end position="322"/>
    </location>
</feature>
<feature type="coiled-coil region" evidence="1">
    <location>
        <begin position="21"/>
        <end position="48"/>
    </location>
</feature>
<reference evidence="4" key="1">
    <citation type="journal article" date="2006" name="PLoS Biol.">
        <title>Macronuclear genome sequence of the ciliate Tetrahymena thermophila, a model eukaryote.</title>
        <authorList>
            <person name="Eisen J.A."/>
            <person name="Coyne R.S."/>
            <person name="Wu M."/>
            <person name="Wu D."/>
            <person name="Thiagarajan M."/>
            <person name="Wortman J.R."/>
            <person name="Badger J.H."/>
            <person name="Ren Q."/>
            <person name="Amedeo P."/>
            <person name="Jones K.M."/>
            <person name="Tallon L.J."/>
            <person name="Delcher A.L."/>
            <person name="Salzberg S.L."/>
            <person name="Silva J.C."/>
            <person name="Haas B.J."/>
            <person name="Majoros W.H."/>
            <person name="Farzad M."/>
            <person name="Carlton J.M."/>
            <person name="Smith R.K. Jr."/>
            <person name="Garg J."/>
            <person name="Pearlman R.E."/>
            <person name="Karrer K.M."/>
            <person name="Sun L."/>
            <person name="Manning G."/>
            <person name="Elde N.C."/>
            <person name="Turkewitz A.P."/>
            <person name="Asai D.J."/>
            <person name="Wilkes D.E."/>
            <person name="Wang Y."/>
            <person name="Cai H."/>
            <person name="Collins K."/>
            <person name="Stewart B.A."/>
            <person name="Lee S.R."/>
            <person name="Wilamowska K."/>
            <person name="Weinberg Z."/>
            <person name="Ruzzo W.L."/>
            <person name="Wloga D."/>
            <person name="Gaertig J."/>
            <person name="Frankel J."/>
            <person name="Tsao C.-C."/>
            <person name="Gorovsky M.A."/>
            <person name="Keeling P.J."/>
            <person name="Waller R.F."/>
            <person name="Patron N.J."/>
            <person name="Cherry J.M."/>
            <person name="Stover N.A."/>
            <person name="Krieger C.J."/>
            <person name="del Toro C."/>
            <person name="Ryder H.F."/>
            <person name="Williamson S.C."/>
            <person name="Barbeau R.A."/>
            <person name="Hamilton E.P."/>
            <person name="Orias E."/>
        </authorList>
    </citation>
    <scope>NUCLEOTIDE SEQUENCE [LARGE SCALE GENOMIC DNA]</scope>
    <source>
        <strain evidence="4">SB210</strain>
    </source>
</reference>
<feature type="compositionally biased region" description="Polar residues" evidence="2">
    <location>
        <begin position="335"/>
        <end position="347"/>
    </location>
</feature>
<feature type="region of interest" description="Disordered" evidence="2">
    <location>
        <begin position="91"/>
        <end position="123"/>
    </location>
</feature>
<evidence type="ECO:0000313" key="4">
    <source>
        <dbReference type="Proteomes" id="UP000009168"/>
    </source>
</evidence>
<feature type="compositionally biased region" description="Polar residues" evidence="2">
    <location>
        <begin position="450"/>
        <end position="461"/>
    </location>
</feature>
<dbReference type="HOGENOM" id="CLU_532666_0_0_1"/>
<proteinExistence type="predicted"/>
<sequence>MSNYIYSNYNLNEIFMREKIQQAHEKKIQKIKENSKEAKNTFVNERNQNNFQLKKIRKINFDFHQKEKQQEINRCNQKLLQKLLDISMRNPSKRSPEREQSQEQNQAEQNPNKNTVIDQDKVNNKNEKIIQNSESPDNQNQQAIQQQKSIIRQHKFYMKTKHKNEEIHQQNIRIAQRIIGQTPIVANNQKLYEDYKRQQEFKSRIARYETDGQQVKLKRIQYHFDVSRKIGEVVSKISLVRNSASPTLRQTQNKLNNTETNQPVNQRQNTQQSPQAKLQTAPNSERIHIIKSPIRSDKAVKRNSQNDVLEQQNSQQSSKSNINLPPAIAQIKFNNQKTIIRQKSPSLKNKEQNEKSIETQQQNQLNSQQQNQLLHSQLHTDQTLSQTQQQKKFLETTKSNKINETHSSPKRSAKKLSQSEQKLNQSASEINEDQYYCQEDFDEFSSQYNNSKFEQTTSQNKEVLEKQKSESKYYNSLSQNDEKEYYKEFDQESQSHFSLSKEQE</sequence>
<evidence type="ECO:0000256" key="1">
    <source>
        <dbReference type="SAM" id="Coils"/>
    </source>
</evidence>
<keyword evidence="1" id="KW-0175">Coiled coil</keyword>
<feature type="region of interest" description="Disordered" evidence="2">
    <location>
        <begin position="397"/>
        <end position="427"/>
    </location>
</feature>
<evidence type="ECO:0000256" key="2">
    <source>
        <dbReference type="SAM" id="MobiDB-lite"/>
    </source>
</evidence>
<organism evidence="3 4">
    <name type="scientific">Tetrahymena thermophila (strain SB210)</name>
    <dbReference type="NCBI Taxonomy" id="312017"/>
    <lineage>
        <taxon>Eukaryota</taxon>
        <taxon>Sar</taxon>
        <taxon>Alveolata</taxon>
        <taxon>Ciliophora</taxon>
        <taxon>Intramacronucleata</taxon>
        <taxon>Oligohymenophorea</taxon>
        <taxon>Hymenostomatida</taxon>
        <taxon>Tetrahymenina</taxon>
        <taxon>Tetrahymenidae</taxon>
        <taxon>Tetrahymena</taxon>
    </lineage>
</organism>
<evidence type="ECO:0000313" key="3">
    <source>
        <dbReference type="EMBL" id="EAS05518.2"/>
    </source>
</evidence>
<feature type="region of interest" description="Disordered" evidence="2">
    <location>
        <begin position="335"/>
        <end position="372"/>
    </location>
</feature>
<feature type="compositionally biased region" description="Low complexity" evidence="2">
    <location>
        <begin position="311"/>
        <end position="321"/>
    </location>
</feature>
<dbReference type="RefSeq" id="XP_001025763.2">
    <property type="nucleotide sequence ID" value="XM_001025763.2"/>
</dbReference>
<dbReference type="KEGG" id="tet:TTHERM_01220380"/>